<dbReference type="PANTHER" id="PTHR30015">
    <property type="entry name" value="MRR RESTRICTION SYSTEM PROTEIN"/>
    <property type="match status" value="1"/>
</dbReference>
<dbReference type="STRING" id="1123269.NX02_16795"/>
<dbReference type="GO" id="GO:0009307">
    <property type="term" value="P:DNA restriction-modification system"/>
    <property type="evidence" value="ECO:0007669"/>
    <property type="project" value="InterPro"/>
</dbReference>
<dbReference type="GO" id="GO:0003677">
    <property type="term" value="F:DNA binding"/>
    <property type="evidence" value="ECO:0007669"/>
    <property type="project" value="InterPro"/>
</dbReference>
<dbReference type="HOGENOM" id="CLU_1209175_0_0_5"/>
<dbReference type="RefSeq" id="WP_025293225.1">
    <property type="nucleotide sequence ID" value="NZ_CP006644.1"/>
</dbReference>
<name>W0AEU6_9SPHN</name>
<evidence type="ECO:0000313" key="2">
    <source>
        <dbReference type="EMBL" id="AHE55037.1"/>
    </source>
</evidence>
<evidence type="ECO:0000259" key="1">
    <source>
        <dbReference type="Pfam" id="PF04471"/>
    </source>
</evidence>
<dbReference type="EMBL" id="CP006644">
    <property type="protein sequence ID" value="AHE55037.1"/>
    <property type="molecule type" value="Genomic_DNA"/>
</dbReference>
<dbReference type="KEGG" id="ssan:NX02_16795"/>
<dbReference type="AlphaFoldDB" id="W0AEU6"/>
<dbReference type="InterPro" id="IPR011335">
    <property type="entry name" value="Restrct_endonuc-II-like"/>
</dbReference>
<dbReference type="SUPFAM" id="SSF52980">
    <property type="entry name" value="Restriction endonuclease-like"/>
    <property type="match status" value="1"/>
</dbReference>
<feature type="domain" description="Restriction endonuclease type IV Mrr" evidence="1">
    <location>
        <begin position="104"/>
        <end position="223"/>
    </location>
</feature>
<dbReference type="InterPro" id="IPR007560">
    <property type="entry name" value="Restrct_endonuc_IV_Mrr"/>
</dbReference>
<sequence>MKDVSAAFVALEELRGGPPAGTLTAIVEALAISSTKYAPVNYDYPDDEVISAEDQAALDGLPLLSQSIVERREKTKDGTLIKVVGPIWGRIVDILRTDWNAAYQLPPERFEELVAGAFEREGYHDVILTPRSGDCGRDVIAVRRGVGSIKIITSVKRYAANRKVPHDDIRALVGVLNCEQDASKGMLVTTSRFPARIEQERFLAPLFPHRLELMDGPQLLKWLCRLRRN</sequence>
<dbReference type="InterPro" id="IPR052906">
    <property type="entry name" value="Type_IV_Methyl-Rstrct_Enzyme"/>
</dbReference>
<dbReference type="Gene3D" id="3.40.1350.10">
    <property type="match status" value="1"/>
</dbReference>
<proteinExistence type="predicted"/>
<gene>
    <name evidence="2" type="ORF">NX02_16795</name>
</gene>
<dbReference type="OrthoDB" id="7062569at2"/>
<dbReference type="InterPro" id="IPR011856">
    <property type="entry name" value="tRNA_endonuc-like_dom_sf"/>
</dbReference>
<keyword evidence="3" id="KW-1185">Reference proteome</keyword>
<dbReference type="Pfam" id="PF04471">
    <property type="entry name" value="Mrr_cat"/>
    <property type="match status" value="1"/>
</dbReference>
<organism evidence="2 3">
    <name type="scientific">Sphingomonas sanxanigenens DSM 19645 = NX02</name>
    <dbReference type="NCBI Taxonomy" id="1123269"/>
    <lineage>
        <taxon>Bacteria</taxon>
        <taxon>Pseudomonadati</taxon>
        <taxon>Pseudomonadota</taxon>
        <taxon>Alphaproteobacteria</taxon>
        <taxon>Sphingomonadales</taxon>
        <taxon>Sphingomonadaceae</taxon>
        <taxon>Sphingomonas</taxon>
    </lineage>
</organism>
<accession>W0AEU6</accession>
<dbReference type="GO" id="GO:0015666">
    <property type="term" value="F:restriction endodeoxyribonuclease activity"/>
    <property type="evidence" value="ECO:0007669"/>
    <property type="project" value="TreeGrafter"/>
</dbReference>
<reference evidence="2 3" key="1">
    <citation type="submission" date="2013-07" db="EMBL/GenBank/DDBJ databases">
        <title>Completed genome of Sphingomonas sanxanigenens NX02.</title>
        <authorList>
            <person name="Ma T."/>
            <person name="Huang H."/>
            <person name="Wu M."/>
            <person name="Li X."/>
            <person name="Li G."/>
        </authorList>
    </citation>
    <scope>NUCLEOTIDE SEQUENCE [LARGE SCALE GENOMIC DNA]</scope>
    <source>
        <strain evidence="2 3">NX02</strain>
    </source>
</reference>
<dbReference type="eggNOG" id="COG1715">
    <property type="taxonomic scope" value="Bacteria"/>
</dbReference>
<protein>
    <recommendedName>
        <fullName evidence="1">Restriction endonuclease type IV Mrr domain-containing protein</fullName>
    </recommendedName>
</protein>
<evidence type="ECO:0000313" key="3">
    <source>
        <dbReference type="Proteomes" id="UP000018851"/>
    </source>
</evidence>
<dbReference type="Proteomes" id="UP000018851">
    <property type="component" value="Chromosome"/>
</dbReference>
<dbReference type="PANTHER" id="PTHR30015:SF7">
    <property type="entry name" value="TYPE IV METHYL-DIRECTED RESTRICTION ENZYME ECOKMRR"/>
    <property type="match status" value="1"/>
</dbReference>